<dbReference type="HOGENOM" id="CLU_1508807_0_0_4"/>
<dbReference type="Pfam" id="PF01844">
    <property type="entry name" value="HNH"/>
    <property type="match status" value="1"/>
</dbReference>
<protein>
    <submittedName>
        <fullName evidence="2">HNH endonuclease</fullName>
    </submittedName>
</protein>
<keyword evidence="2" id="KW-0378">Hydrolase</keyword>
<keyword evidence="2" id="KW-0540">Nuclease</keyword>
<dbReference type="EMBL" id="CP001013">
    <property type="protein sequence ID" value="ACB34111.1"/>
    <property type="molecule type" value="Genomic_DNA"/>
</dbReference>
<evidence type="ECO:0000313" key="3">
    <source>
        <dbReference type="Proteomes" id="UP000001693"/>
    </source>
</evidence>
<proteinExistence type="predicted"/>
<dbReference type="InterPro" id="IPR003615">
    <property type="entry name" value="HNH_nuc"/>
</dbReference>
<evidence type="ECO:0000313" key="2">
    <source>
        <dbReference type="EMBL" id="ACB34111.1"/>
    </source>
</evidence>
<dbReference type="GO" id="GO:0008270">
    <property type="term" value="F:zinc ion binding"/>
    <property type="evidence" value="ECO:0007669"/>
    <property type="project" value="InterPro"/>
</dbReference>
<feature type="domain" description="HNH nuclease" evidence="1">
    <location>
        <begin position="111"/>
        <end position="167"/>
    </location>
</feature>
<keyword evidence="3" id="KW-1185">Reference proteome</keyword>
<dbReference type="AlphaFoldDB" id="B1XZY4"/>
<gene>
    <name evidence="2" type="ordered locus">Lcho_1844</name>
</gene>
<dbReference type="CDD" id="cd00085">
    <property type="entry name" value="HNHc"/>
    <property type="match status" value="1"/>
</dbReference>
<name>B1XZY4_LEPCP</name>
<dbReference type="SMART" id="SM00507">
    <property type="entry name" value="HNHc"/>
    <property type="match status" value="1"/>
</dbReference>
<reference evidence="2 3" key="1">
    <citation type="submission" date="2008-03" db="EMBL/GenBank/DDBJ databases">
        <title>Complete sequence of Leptothrix cholodnii SP-6.</title>
        <authorList>
            <consortium name="US DOE Joint Genome Institute"/>
            <person name="Copeland A."/>
            <person name="Lucas S."/>
            <person name="Lapidus A."/>
            <person name="Glavina del Rio T."/>
            <person name="Dalin E."/>
            <person name="Tice H."/>
            <person name="Bruce D."/>
            <person name="Goodwin L."/>
            <person name="Pitluck S."/>
            <person name="Chertkov O."/>
            <person name="Brettin T."/>
            <person name="Detter J.C."/>
            <person name="Han C."/>
            <person name="Kuske C.R."/>
            <person name="Schmutz J."/>
            <person name="Larimer F."/>
            <person name="Land M."/>
            <person name="Hauser L."/>
            <person name="Kyrpides N."/>
            <person name="Lykidis A."/>
            <person name="Emerson D."/>
            <person name="Richardson P."/>
        </authorList>
    </citation>
    <scope>NUCLEOTIDE SEQUENCE [LARGE SCALE GENOMIC DNA]</scope>
    <source>
        <strain evidence="3">ATCC 51168 / LMG 8142 / SP-6</strain>
    </source>
</reference>
<sequence length="178" mass="20723">MPSLLFRMLTSVVRGVRSFGSYESTKNQVDTEEIAREAESLQSEREVKAAEWREECFQASIRRQIDLQNRKEAEERRLSELALIQQAANAATENSPDSGDIFYRSARWRSLRYEAFRRYGRRCSLCGRTPNDNGVVLHVDHIKPRSRNPELQWEIDNLQILCEDCNLGKGAKDSTRWR</sequence>
<dbReference type="Gene3D" id="1.10.30.50">
    <property type="match status" value="1"/>
</dbReference>
<dbReference type="eggNOG" id="COG1403">
    <property type="taxonomic scope" value="Bacteria"/>
</dbReference>
<accession>B1XZY4</accession>
<dbReference type="GO" id="GO:0003676">
    <property type="term" value="F:nucleic acid binding"/>
    <property type="evidence" value="ECO:0007669"/>
    <property type="project" value="InterPro"/>
</dbReference>
<dbReference type="Proteomes" id="UP000001693">
    <property type="component" value="Chromosome"/>
</dbReference>
<organism evidence="2 3">
    <name type="scientific">Leptothrix cholodnii (strain ATCC 51168 / LMG 8142 / SP-6)</name>
    <name type="common">Leptothrix discophora (strain SP-6)</name>
    <dbReference type="NCBI Taxonomy" id="395495"/>
    <lineage>
        <taxon>Bacteria</taxon>
        <taxon>Pseudomonadati</taxon>
        <taxon>Pseudomonadota</taxon>
        <taxon>Betaproteobacteria</taxon>
        <taxon>Burkholderiales</taxon>
        <taxon>Sphaerotilaceae</taxon>
        <taxon>Leptothrix</taxon>
    </lineage>
</organism>
<dbReference type="GO" id="GO:0004519">
    <property type="term" value="F:endonuclease activity"/>
    <property type="evidence" value="ECO:0007669"/>
    <property type="project" value="UniProtKB-KW"/>
</dbReference>
<evidence type="ECO:0000259" key="1">
    <source>
        <dbReference type="SMART" id="SM00507"/>
    </source>
</evidence>
<keyword evidence="2" id="KW-0255">Endonuclease</keyword>
<dbReference type="InterPro" id="IPR002711">
    <property type="entry name" value="HNH"/>
</dbReference>
<dbReference type="KEGG" id="lch:Lcho_1844"/>